<keyword evidence="7" id="KW-0539">Nucleus</keyword>
<keyword evidence="6 8" id="KW-0472">Membrane</keyword>
<dbReference type="InterPro" id="IPR007219">
    <property type="entry name" value="XnlR_reg_dom"/>
</dbReference>
<proteinExistence type="inferred from homology"/>
<dbReference type="GO" id="GO:0008270">
    <property type="term" value="F:zinc ion binding"/>
    <property type="evidence" value="ECO:0007669"/>
    <property type="project" value="InterPro"/>
</dbReference>
<dbReference type="PANTHER" id="PTHR48022:SF74">
    <property type="entry name" value="SUGAR TRANSPORTER, PUTATIVE (AFU_ORTHOLOGUE AFUA_8G02010)-RELATED"/>
    <property type="match status" value="1"/>
</dbReference>
<dbReference type="InterPro" id="IPR003663">
    <property type="entry name" value="Sugar/inositol_transpt"/>
</dbReference>
<dbReference type="GO" id="GO:0016020">
    <property type="term" value="C:membrane"/>
    <property type="evidence" value="ECO:0007669"/>
    <property type="project" value="UniProtKB-SubCell"/>
</dbReference>
<comment type="subcellular location">
    <subcellularLocation>
        <location evidence="1">Membrane</location>
        <topology evidence="1">Multi-pass membrane protein</topology>
    </subcellularLocation>
</comment>
<evidence type="ECO:0000256" key="8">
    <source>
        <dbReference type="SAM" id="Phobius"/>
    </source>
</evidence>
<dbReference type="InterPro" id="IPR020846">
    <property type="entry name" value="MFS_dom"/>
</dbReference>
<evidence type="ECO:0000256" key="7">
    <source>
        <dbReference type="ARBA" id="ARBA00023242"/>
    </source>
</evidence>
<dbReference type="PROSITE" id="PS00217">
    <property type="entry name" value="SUGAR_TRANSPORT_2"/>
    <property type="match status" value="1"/>
</dbReference>
<evidence type="ECO:0000256" key="3">
    <source>
        <dbReference type="ARBA" id="ARBA00022448"/>
    </source>
</evidence>
<evidence type="ECO:0000256" key="1">
    <source>
        <dbReference type="ARBA" id="ARBA00004141"/>
    </source>
</evidence>
<keyword evidence="11" id="KW-1185">Reference proteome</keyword>
<keyword evidence="4 8" id="KW-0812">Transmembrane</keyword>
<dbReference type="SUPFAM" id="SSF103473">
    <property type="entry name" value="MFS general substrate transporter"/>
    <property type="match status" value="1"/>
</dbReference>
<dbReference type="InterPro" id="IPR005828">
    <property type="entry name" value="MFS_sugar_transport-like"/>
</dbReference>
<reference evidence="10" key="1">
    <citation type="submission" date="2023-01" db="EMBL/GenBank/DDBJ databases">
        <title>The growth and conidiation of Purpureocillium lavendulum are regulated by nitrogen source and histone H3K14 acetylation.</title>
        <authorList>
            <person name="Tang P."/>
            <person name="Han J."/>
            <person name="Zhang C."/>
            <person name="Tang P."/>
            <person name="Qi F."/>
            <person name="Zhang K."/>
            <person name="Liang L."/>
        </authorList>
    </citation>
    <scope>NUCLEOTIDE SEQUENCE</scope>
    <source>
        <strain evidence="10">YMF1.00683</strain>
    </source>
</reference>
<dbReference type="AlphaFoldDB" id="A0AB34FJB5"/>
<dbReference type="Gene3D" id="1.20.1250.20">
    <property type="entry name" value="MFS general substrate transporter like domains"/>
    <property type="match status" value="1"/>
</dbReference>
<evidence type="ECO:0000256" key="6">
    <source>
        <dbReference type="ARBA" id="ARBA00023136"/>
    </source>
</evidence>
<dbReference type="Proteomes" id="UP001163105">
    <property type="component" value="Unassembled WGS sequence"/>
</dbReference>
<protein>
    <submittedName>
        <fullName evidence="10">High-affinity glucose transporter</fullName>
    </submittedName>
</protein>
<evidence type="ECO:0000313" key="10">
    <source>
        <dbReference type="EMBL" id="KAJ6439253.1"/>
    </source>
</evidence>
<dbReference type="PROSITE" id="PS50850">
    <property type="entry name" value="MFS"/>
    <property type="match status" value="1"/>
</dbReference>
<evidence type="ECO:0000256" key="2">
    <source>
        <dbReference type="ARBA" id="ARBA00010992"/>
    </source>
</evidence>
<comment type="caution">
    <text evidence="10">The sequence shown here is derived from an EMBL/GenBank/DDBJ whole genome shotgun (WGS) entry which is preliminary data.</text>
</comment>
<feature type="transmembrane region" description="Helical" evidence="8">
    <location>
        <begin position="431"/>
        <end position="452"/>
    </location>
</feature>
<dbReference type="GO" id="GO:0005351">
    <property type="term" value="F:carbohydrate:proton symporter activity"/>
    <property type="evidence" value="ECO:0007669"/>
    <property type="project" value="TreeGrafter"/>
</dbReference>
<dbReference type="PRINTS" id="PR00171">
    <property type="entry name" value="SUGRTRNSPORT"/>
</dbReference>
<accession>A0AB34FJB5</accession>
<keyword evidence="5 8" id="KW-1133">Transmembrane helix</keyword>
<name>A0AB34FJB5_9HYPO</name>
<dbReference type="InterPro" id="IPR050360">
    <property type="entry name" value="MFS_Sugar_Transporters"/>
</dbReference>
<dbReference type="InterPro" id="IPR005829">
    <property type="entry name" value="Sugar_transporter_CS"/>
</dbReference>
<dbReference type="CDD" id="cd12148">
    <property type="entry name" value="fungal_TF_MHR"/>
    <property type="match status" value="1"/>
</dbReference>
<evidence type="ECO:0000259" key="9">
    <source>
        <dbReference type="PROSITE" id="PS50850"/>
    </source>
</evidence>
<dbReference type="InterPro" id="IPR036259">
    <property type="entry name" value="MFS_trans_sf"/>
</dbReference>
<evidence type="ECO:0000256" key="5">
    <source>
        <dbReference type="ARBA" id="ARBA00022989"/>
    </source>
</evidence>
<dbReference type="GO" id="GO:0003677">
    <property type="term" value="F:DNA binding"/>
    <property type="evidence" value="ECO:0007669"/>
    <property type="project" value="InterPro"/>
</dbReference>
<evidence type="ECO:0000256" key="4">
    <source>
        <dbReference type="ARBA" id="ARBA00022692"/>
    </source>
</evidence>
<organism evidence="10 11">
    <name type="scientific">Purpureocillium lavendulum</name>
    <dbReference type="NCBI Taxonomy" id="1247861"/>
    <lineage>
        <taxon>Eukaryota</taxon>
        <taxon>Fungi</taxon>
        <taxon>Dikarya</taxon>
        <taxon>Ascomycota</taxon>
        <taxon>Pezizomycotina</taxon>
        <taxon>Sordariomycetes</taxon>
        <taxon>Hypocreomycetidae</taxon>
        <taxon>Hypocreales</taxon>
        <taxon>Ophiocordycipitaceae</taxon>
        <taxon>Purpureocillium</taxon>
    </lineage>
</organism>
<evidence type="ECO:0000313" key="11">
    <source>
        <dbReference type="Proteomes" id="UP001163105"/>
    </source>
</evidence>
<keyword evidence="3" id="KW-0813">Transport</keyword>
<dbReference type="Pfam" id="PF00083">
    <property type="entry name" value="Sugar_tr"/>
    <property type="match status" value="1"/>
</dbReference>
<sequence>MGFARKMSRLGTKTIDSHPTSAIPDGECEARALLKKTGDARLPISTILGCRFPDQQLICSLLEDYFDAVHWFSLVIYEPNFRERLSYIKDGYAYHAESPFLVLLSMVLCMAAWYRSKRVTPEAAEEWRLWSDDLLQIVEPKSSSDTSSDAEERKRVWWTVYTWDRFASISYGRPLSIKDEDCNAGMPAEFSESPYFVENAVDKELPAIVYSPYQTELSKLYLIASPALTAIFGSISTPTSKEKFESSYALLVSDVTQRLIAWHQQLPPNLTLDLDLDFDPRNSIPQETQREVKTSWLESKLKPKTIHSRYPFKGKPLLWMTCAFGSLGDALFGYDQGIIAGLLVNPVFISKFFSSYGAADGSSDNINPSITGIFVACLQVSAAVGSLVSGSLGDMIGRKKCVRLGGFIYFFTAFIQAFAPDFRTFIIGRTIQGLGVGFLSMTVPVIQTEIAAPHRRGLMVGIEYTFLIGGYALSTWVDFGFYYLIPG</sequence>
<feature type="transmembrane region" description="Helical" evidence="8">
    <location>
        <begin position="370"/>
        <end position="389"/>
    </location>
</feature>
<keyword evidence="10" id="KW-0762">Sugar transport</keyword>
<dbReference type="SMART" id="SM00906">
    <property type="entry name" value="Fungal_trans"/>
    <property type="match status" value="1"/>
</dbReference>
<feature type="transmembrane region" description="Helical" evidence="8">
    <location>
        <begin position="401"/>
        <end position="419"/>
    </location>
</feature>
<dbReference type="EMBL" id="JAQHRD010000006">
    <property type="protein sequence ID" value="KAJ6439253.1"/>
    <property type="molecule type" value="Genomic_DNA"/>
</dbReference>
<gene>
    <name evidence="10" type="ORF">O9K51_07138</name>
</gene>
<dbReference type="PANTHER" id="PTHR48022">
    <property type="entry name" value="PLASTIDIC GLUCOSE TRANSPORTER 4"/>
    <property type="match status" value="1"/>
</dbReference>
<comment type="similarity">
    <text evidence="2">Belongs to the major facilitator superfamily. Sugar transporter (TC 2.A.1.1) family.</text>
</comment>
<feature type="domain" description="Major facilitator superfamily (MFS) profile" evidence="9">
    <location>
        <begin position="321"/>
        <end position="487"/>
    </location>
</feature>
<dbReference type="Pfam" id="PF04082">
    <property type="entry name" value="Fungal_trans"/>
    <property type="match status" value="1"/>
</dbReference>
<dbReference type="GO" id="GO:0006351">
    <property type="term" value="P:DNA-templated transcription"/>
    <property type="evidence" value="ECO:0007669"/>
    <property type="project" value="InterPro"/>
</dbReference>
<feature type="transmembrane region" description="Helical" evidence="8">
    <location>
        <begin position="464"/>
        <end position="485"/>
    </location>
</feature>